<protein>
    <submittedName>
        <fullName evidence="2">Type 1 glutamine amidotransferase</fullName>
    </submittedName>
</protein>
<dbReference type="PRINTS" id="PR00099">
    <property type="entry name" value="CPSGATASE"/>
</dbReference>
<dbReference type="InterPro" id="IPR044992">
    <property type="entry name" value="ChyE-like"/>
</dbReference>
<reference evidence="2 3" key="1">
    <citation type="submission" date="2020-05" db="EMBL/GenBank/DDBJ databases">
        <title>Azospirillum oleiclasticum sp. nov, a nitrogen-fixing and heavy crude oil-emulsifying bacterium isolated from the crude oil of Yumen Oilfield.</title>
        <authorList>
            <person name="Wu D."/>
            <person name="Cai M."/>
            <person name="Zhang X."/>
        </authorList>
    </citation>
    <scope>NUCLEOTIDE SEQUENCE [LARGE SCALE GENOMIC DNA]</scope>
    <source>
        <strain evidence="2 3">ROY-1-1-2</strain>
    </source>
</reference>
<evidence type="ECO:0000259" key="1">
    <source>
        <dbReference type="Pfam" id="PF00117"/>
    </source>
</evidence>
<dbReference type="PANTHER" id="PTHR42695">
    <property type="entry name" value="GLUTAMINE AMIDOTRANSFERASE YLR126C-RELATED"/>
    <property type="match status" value="1"/>
</dbReference>
<keyword evidence="2" id="KW-0315">Glutamine amidotransferase</keyword>
<dbReference type="CDD" id="cd01741">
    <property type="entry name" value="GATase1_1"/>
    <property type="match status" value="1"/>
</dbReference>
<proteinExistence type="predicted"/>
<comment type="caution">
    <text evidence="2">The sequence shown here is derived from an EMBL/GenBank/DDBJ whole genome shotgun (WGS) entry which is preliminary data.</text>
</comment>
<dbReference type="EMBL" id="JABFDB010000002">
    <property type="protein sequence ID" value="NYZ19362.1"/>
    <property type="molecule type" value="Genomic_DNA"/>
</dbReference>
<gene>
    <name evidence="2" type="ORF">HND93_06535</name>
</gene>
<dbReference type="Proteomes" id="UP000584642">
    <property type="component" value="Unassembled WGS sequence"/>
</dbReference>
<organism evidence="2 3">
    <name type="scientific">Azospirillum oleiclasticum</name>
    <dbReference type="NCBI Taxonomy" id="2735135"/>
    <lineage>
        <taxon>Bacteria</taxon>
        <taxon>Pseudomonadati</taxon>
        <taxon>Pseudomonadota</taxon>
        <taxon>Alphaproteobacteria</taxon>
        <taxon>Rhodospirillales</taxon>
        <taxon>Azospirillaceae</taxon>
        <taxon>Azospirillum</taxon>
    </lineage>
</organism>
<dbReference type="RefSeq" id="WP_180281110.1">
    <property type="nucleotide sequence ID" value="NZ_JABFDB010000002.1"/>
</dbReference>
<dbReference type="Pfam" id="PF00117">
    <property type="entry name" value="GATase"/>
    <property type="match status" value="1"/>
</dbReference>
<accession>A0ABX2T5K5</accession>
<keyword evidence="3" id="KW-1185">Reference proteome</keyword>
<evidence type="ECO:0000313" key="3">
    <source>
        <dbReference type="Proteomes" id="UP000584642"/>
    </source>
</evidence>
<dbReference type="InterPro" id="IPR017926">
    <property type="entry name" value="GATASE"/>
</dbReference>
<dbReference type="PANTHER" id="PTHR42695:SF5">
    <property type="entry name" value="GLUTAMINE AMIDOTRANSFERASE YLR126C-RELATED"/>
    <property type="match status" value="1"/>
</dbReference>
<dbReference type="SUPFAM" id="SSF52317">
    <property type="entry name" value="Class I glutamine amidotransferase-like"/>
    <property type="match status" value="1"/>
</dbReference>
<dbReference type="Gene3D" id="3.40.50.880">
    <property type="match status" value="1"/>
</dbReference>
<name>A0ABX2T5K5_9PROT</name>
<dbReference type="InterPro" id="IPR029062">
    <property type="entry name" value="Class_I_gatase-like"/>
</dbReference>
<dbReference type="PROSITE" id="PS51273">
    <property type="entry name" value="GATASE_TYPE_1"/>
    <property type="match status" value="1"/>
</dbReference>
<feature type="domain" description="Glutamine amidotransferase" evidence="1">
    <location>
        <begin position="19"/>
        <end position="180"/>
    </location>
</feature>
<sequence length="234" mass="24948">MRILVIESSHTAPVGMIGTALEALGATLVTVRTERGEALPEGPAGYDGLVVLGGPQDAWDDAQGPHFPQSMRLIRSFAEDRPVMGLCLGGQLAARAFGADVRRNLAGPELGFHPLRLEPGAADDPLLHDSGPVRHVAQWHFDHFDLPAGGVRLASNDHTPVQAFRMGRFLYGFQFHPEADAAILRDWQAEMAAGRRAAAAPSAAAIEAQIAAHMPTAETFAATLARRWLDLAAG</sequence>
<evidence type="ECO:0000313" key="2">
    <source>
        <dbReference type="EMBL" id="NYZ19362.1"/>
    </source>
</evidence>